<dbReference type="OrthoDB" id="295916at2"/>
<organism evidence="1 2">
    <name type="scientific">Aquisphaera giovannonii</name>
    <dbReference type="NCBI Taxonomy" id="406548"/>
    <lineage>
        <taxon>Bacteria</taxon>
        <taxon>Pseudomonadati</taxon>
        <taxon>Planctomycetota</taxon>
        <taxon>Planctomycetia</taxon>
        <taxon>Isosphaerales</taxon>
        <taxon>Isosphaeraceae</taxon>
        <taxon>Aquisphaera</taxon>
    </lineage>
</organism>
<protein>
    <submittedName>
        <fullName evidence="1">Uncharacterized protein</fullName>
    </submittedName>
</protein>
<evidence type="ECO:0000313" key="2">
    <source>
        <dbReference type="Proteomes" id="UP000324233"/>
    </source>
</evidence>
<evidence type="ECO:0000313" key="1">
    <source>
        <dbReference type="EMBL" id="QEH32353.1"/>
    </source>
</evidence>
<keyword evidence="2" id="KW-1185">Reference proteome</keyword>
<accession>A0A5B9VVH8</accession>
<sequence length="221" mass="23165">MRPEHPADRARRGFLPRLEGLEAREVPSTTAMLASGALLPASRAAAPSAGSPSSASYTIPLRMSRFQARFQGGYVIGGPRAPVERSQLYMFGGGNSNAFLHADLQLGLSTPADPSLPTVGQAVIMLKDISNTGNELVLDLTAVPGAVDRRGRPTQFAFTQADSSGGSFTNGAATGTMTLIYSPGKYPGVQNVKQARGTGNLGVIFRGSIGTVNLFDTLRNQ</sequence>
<dbReference type="KEGG" id="agv:OJF2_08230"/>
<dbReference type="RefSeq" id="WP_148591472.1">
    <property type="nucleotide sequence ID" value="NZ_CP042997.1"/>
</dbReference>
<dbReference type="EMBL" id="CP042997">
    <property type="protein sequence ID" value="QEH32353.1"/>
    <property type="molecule type" value="Genomic_DNA"/>
</dbReference>
<dbReference type="AlphaFoldDB" id="A0A5B9VVH8"/>
<dbReference type="Proteomes" id="UP000324233">
    <property type="component" value="Chromosome"/>
</dbReference>
<name>A0A5B9VVH8_9BACT</name>
<proteinExistence type="predicted"/>
<reference evidence="1 2" key="1">
    <citation type="submission" date="2019-08" db="EMBL/GenBank/DDBJ databases">
        <title>Deep-cultivation of Planctomycetes and their phenomic and genomic characterization uncovers novel biology.</title>
        <authorList>
            <person name="Wiegand S."/>
            <person name="Jogler M."/>
            <person name="Boedeker C."/>
            <person name="Pinto D."/>
            <person name="Vollmers J."/>
            <person name="Rivas-Marin E."/>
            <person name="Kohn T."/>
            <person name="Peeters S.H."/>
            <person name="Heuer A."/>
            <person name="Rast P."/>
            <person name="Oberbeckmann S."/>
            <person name="Bunk B."/>
            <person name="Jeske O."/>
            <person name="Meyerdierks A."/>
            <person name="Storesund J.E."/>
            <person name="Kallscheuer N."/>
            <person name="Luecker S."/>
            <person name="Lage O.M."/>
            <person name="Pohl T."/>
            <person name="Merkel B.J."/>
            <person name="Hornburger P."/>
            <person name="Mueller R.-W."/>
            <person name="Bruemmer F."/>
            <person name="Labrenz M."/>
            <person name="Spormann A.M."/>
            <person name="Op den Camp H."/>
            <person name="Overmann J."/>
            <person name="Amann R."/>
            <person name="Jetten M.S.M."/>
            <person name="Mascher T."/>
            <person name="Medema M.H."/>
            <person name="Devos D.P."/>
            <person name="Kaster A.-K."/>
            <person name="Ovreas L."/>
            <person name="Rohde M."/>
            <person name="Galperin M.Y."/>
            <person name="Jogler C."/>
        </authorList>
    </citation>
    <scope>NUCLEOTIDE SEQUENCE [LARGE SCALE GENOMIC DNA]</scope>
    <source>
        <strain evidence="1 2">OJF2</strain>
    </source>
</reference>
<gene>
    <name evidence="1" type="ORF">OJF2_08230</name>
</gene>